<keyword evidence="4 10" id="KW-0813">Transport</keyword>
<sequence length="129" mass="13484">MATIQFDLVSPERKLASLDANEIQIPGADGDFTAMADHAPFLTTLRPGVLRVKAGNDVTEYVVTGGFVEISGTAASVLAENAMPKGEVTREIIDGLVAEAAAAAETAPSEEIDMANKRVADTKALLDII</sequence>
<evidence type="ECO:0000256" key="9">
    <source>
        <dbReference type="ARBA" id="ARBA00023310"/>
    </source>
</evidence>
<evidence type="ECO:0000256" key="7">
    <source>
        <dbReference type="ARBA" id="ARBA00023136"/>
    </source>
</evidence>
<evidence type="ECO:0000256" key="5">
    <source>
        <dbReference type="ARBA" id="ARBA00022781"/>
    </source>
</evidence>
<comment type="function">
    <text evidence="1 10">Produces ATP from ADP in the presence of a proton gradient across the membrane.</text>
</comment>
<accession>A0A2G5K8G0</accession>
<dbReference type="GO" id="GO:0005524">
    <property type="term" value="F:ATP binding"/>
    <property type="evidence" value="ECO:0007669"/>
    <property type="project" value="UniProtKB-UniRule"/>
</dbReference>
<evidence type="ECO:0000313" key="12">
    <source>
        <dbReference type="EMBL" id="PIB25816.1"/>
    </source>
</evidence>
<keyword evidence="8 10" id="KW-0139">CF(1)</keyword>
<dbReference type="Proteomes" id="UP000231516">
    <property type="component" value="Unassembled WGS sequence"/>
</dbReference>
<dbReference type="AlphaFoldDB" id="A0A2G5K8G0"/>
<dbReference type="NCBIfam" id="NF009978">
    <property type="entry name" value="PRK13443.1"/>
    <property type="match status" value="1"/>
</dbReference>
<keyword evidence="6 10" id="KW-0406">Ion transport</keyword>
<dbReference type="InterPro" id="IPR036771">
    <property type="entry name" value="ATPsynth_dsu/esu_N"/>
</dbReference>
<evidence type="ECO:0000313" key="13">
    <source>
        <dbReference type="Proteomes" id="UP000231516"/>
    </source>
</evidence>
<dbReference type="GO" id="GO:0046933">
    <property type="term" value="F:proton-transporting ATP synthase activity, rotational mechanism"/>
    <property type="evidence" value="ECO:0007669"/>
    <property type="project" value="UniProtKB-UniRule"/>
</dbReference>
<evidence type="ECO:0000256" key="4">
    <source>
        <dbReference type="ARBA" id="ARBA00022448"/>
    </source>
</evidence>
<reference evidence="12 13" key="1">
    <citation type="submission" date="2016-08" db="EMBL/GenBank/DDBJ databases">
        <title>Draft genome of Amylibacter sp. strain 4G11.</title>
        <authorList>
            <person name="Wong S.-K."/>
            <person name="Hamasaki K."/>
            <person name="Yoshizawa S."/>
        </authorList>
    </citation>
    <scope>NUCLEOTIDE SEQUENCE [LARGE SCALE GENOMIC DNA]</scope>
    <source>
        <strain evidence="12 13">4G11</strain>
    </source>
</reference>
<dbReference type="InterPro" id="IPR020546">
    <property type="entry name" value="ATP_synth_F1_dsu/esu_N"/>
</dbReference>
<evidence type="ECO:0000256" key="10">
    <source>
        <dbReference type="HAMAP-Rule" id="MF_00530"/>
    </source>
</evidence>
<evidence type="ECO:0000256" key="3">
    <source>
        <dbReference type="ARBA" id="ARBA00005712"/>
    </source>
</evidence>
<dbReference type="CDD" id="cd12152">
    <property type="entry name" value="F1-ATPase_delta"/>
    <property type="match status" value="1"/>
</dbReference>
<keyword evidence="7 10" id="KW-0472">Membrane</keyword>
<dbReference type="InterPro" id="IPR001469">
    <property type="entry name" value="ATP_synth_F1_dsu/esu"/>
</dbReference>
<dbReference type="GO" id="GO:0045259">
    <property type="term" value="C:proton-transporting ATP synthase complex"/>
    <property type="evidence" value="ECO:0007669"/>
    <property type="project" value="UniProtKB-KW"/>
</dbReference>
<dbReference type="RefSeq" id="WP_099591553.1">
    <property type="nucleotide sequence ID" value="NZ_MDGM01000007.1"/>
</dbReference>
<comment type="subcellular location">
    <subcellularLocation>
        <location evidence="10">Cell membrane</location>
        <topology evidence="10">Peripheral membrane protein</topology>
    </subcellularLocation>
    <subcellularLocation>
        <location evidence="2">Endomembrane system</location>
        <topology evidence="2">Peripheral membrane protein</topology>
    </subcellularLocation>
</comment>
<gene>
    <name evidence="10" type="primary">atpC</name>
    <name evidence="12" type="ORF">BFP76_12485</name>
</gene>
<comment type="subunit">
    <text evidence="10">F-type ATPases have 2 components, CF(1) - the catalytic core - and CF(0) - the membrane proton channel. CF(1) has five subunits: alpha(3), beta(3), gamma(1), delta(1), epsilon(1). CF(0) has three main subunits: a, b and c.</text>
</comment>
<comment type="similarity">
    <text evidence="3 10">Belongs to the ATPase epsilon chain family.</text>
</comment>
<organism evidence="12 13">
    <name type="scientific">Paramylibacter kogurei</name>
    <dbReference type="NCBI Taxonomy" id="1889778"/>
    <lineage>
        <taxon>Bacteria</taxon>
        <taxon>Pseudomonadati</taxon>
        <taxon>Pseudomonadota</taxon>
        <taxon>Alphaproteobacteria</taxon>
        <taxon>Rhodobacterales</taxon>
        <taxon>Paracoccaceae</taxon>
        <taxon>Paramylibacter</taxon>
    </lineage>
</organism>
<feature type="domain" description="ATP synthase F1 complex delta/epsilon subunit N-terminal" evidence="11">
    <location>
        <begin position="4"/>
        <end position="82"/>
    </location>
</feature>
<dbReference type="EMBL" id="MDGM01000007">
    <property type="protein sequence ID" value="PIB25816.1"/>
    <property type="molecule type" value="Genomic_DNA"/>
</dbReference>
<dbReference type="GO" id="GO:0012505">
    <property type="term" value="C:endomembrane system"/>
    <property type="evidence" value="ECO:0007669"/>
    <property type="project" value="UniProtKB-SubCell"/>
</dbReference>
<evidence type="ECO:0000256" key="8">
    <source>
        <dbReference type="ARBA" id="ARBA00023196"/>
    </source>
</evidence>
<keyword evidence="10" id="KW-1003">Cell membrane</keyword>
<dbReference type="SUPFAM" id="SSF51344">
    <property type="entry name" value="Epsilon subunit of F1F0-ATP synthase N-terminal domain"/>
    <property type="match status" value="1"/>
</dbReference>
<evidence type="ECO:0000256" key="2">
    <source>
        <dbReference type="ARBA" id="ARBA00004184"/>
    </source>
</evidence>
<dbReference type="PANTHER" id="PTHR13822:SF10">
    <property type="entry name" value="ATP SYNTHASE EPSILON CHAIN, CHLOROPLASTIC"/>
    <property type="match status" value="1"/>
</dbReference>
<protein>
    <recommendedName>
        <fullName evidence="10">ATP synthase epsilon chain</fullName>
    </recommendedName>
    <alternativeName>
        <fullName evidence="10">ATP synthase F1 sector epsilon subunit</fullName>
    </alternativeName>
    <alternativeName>
        <fullName evidence="10">F-ATPase epsilon subunit</fullName>
    </alternativeName>
</protein>
<comment type="caution">
    <text evidence="12">The sequence shown here is derived from an EMBL/GenBank/DDBJ whole genome shotgun (WGS) entry which is preliminary data.</text>
</comment>
<evidence type="ECO:0000256" key="1">
    <source>
        <dbReference type="ARBA" id="ARBA00003543"/>
    </source>
</evidence>
<dbReference type="Gene3D" id="2.60.15.10">
    <property type="entry name" value="F0F1 ATP synthase delta/epsilon subunit, N-terminal"/>
    <property type="match status" value="1"/>
</dbReference>
<dbReference type="PANTHER" id="PTHR13822">
    <property type="entry name" value="ATP SYNTHASE DELTA/EPSILON CHAIN"/>
    <property type="match status" value="1"/>
</dbReference>
<dbReference type="GO" id="GO:0005886">
    <property type="term" value="C:plasma membrane"/>
    <property type="evidence" value="ECO:0007669"/>
    <property type="project" value="UniProtKB-SubCell"/>
</dbReference>
<evidence type="ECO:0000256" key="6">
    <source>
        <dbReference type="ARBA" id="ARBA00023065"/>
    </source>
</evidence>
<proteinExistence type="inferred from homology"/>
<keyword evidence="13" id="KW-1185">Reference proteome</keyword>
<evidence type="ECO:0000259" key="11">
    <source>
        <dbReference type="Pfam" id="PF02823"/>
    </source>
</evidence>
<keyword evidence="9 10" id="KW-0066">ATP synthesis</keyword>
<keyword evidence="5 10" id="KW-0375">Hydrogen ion transport</keyword>
<dbReference type="HAMAP" id="MF_00530">
    <property type="entry name" value="ATP_synth_epsil_bac"/>
    <property type="match status" value="1"/>
</dbReference>
<dbReference type="Pfam" id="PF02823">
    <property type="entry name" value="ATP-synt_DE_N"/>
    <property type="match status" value="1"/>
</dbReference>
<name>A0A2G5K8G0_9RHOB</name>
<dbReference type="OrthoDB" id="9799969at2"/>